<reference evidence="1" key="1">
    <citation type="submission" date="2021-05" db="EMBL/GenBank/DDBJ databases">
        <authorList>
            <person name="Pan Q."/>
            <person name="Jouanno E."/>
            <person name="Zahm M."/>
            <person name="Klopp C."/>
            <person name="Cabau C."/>
            <person name="Louis A."/>
            <person name="Berthelot C."/>
            <person name="Parey E."/>
            <person name="Roest Crollius H."/>
            <person name="Montfort J."/>
            <person name="Robinson-Rechavi M."/>
            <person name="Bouchez O."/>
            <person name="Lampietro C."/>
            <person name="Lopez Roques C."/>
            <person name="Donnadieu C."/>
            <person name="Postlethwait J."/>
            <person name="Bobe J."/>
            <person name="Dillon D."/>
            <person name="Chandos A."/>
            <person name="von Hippel F."/>
            <person name="Guiguen Y."/>
        </authorList>
    </citation>
    <scope>NUCLEOTIDE SEQUENCE</scope>
    <source>
        <strain evidence="1">YG-Jan2019</strain>
    </source>
</reference>
<organism evidence="1 2">
    <name type="scientific">Dallia pectoralis</name>
    <name type="common">Alaska blackfish</name>
    <dbReference type="NCBI Taxonomy" id="75939"/>
    <lineage>
        <taxon>Eukaryota</taxon>
        <taxon>Metazoa</taxon>
        <taxon>Chordata</taxon>
        <taxon>Craniata</taxon>
        <taxon>Vertebrata</taxon>
        <taxon>Euteleostomi</taxon>
        <taxon>Actinopterygii</taxon>
        <taxon>Neopterygii</taxon>
        <taxon>Teleostei</taxon>
        <taxon>Protacanthopterygii</taxon>
        <taxon>Esociformes</taxon>
        <taxon>Umbridae</taxon>
        <taxon>Dallia</taxon>
    </lineage>
</organism>
<evidence type="ECO:0000313" key="2">
    <source>
        <dbReference type="Proteomes" id="UP001157502"/>
    </source>
</evidence>
<proteinExistence type="predicted"/>
<dbReference type="EMBL" id="CM055761">
    <property type="protein sequence ID" value="KAJ7986398.1"/>
    <property type="molecule type" value="Genomic_DNA"/>
</dbReference>
<keyword evidence="2" id="KW-1185">Reference proteome</keyword>
<dbReference type="Proteomes" id="UP001157502">
    <property type="component" value="Chromosome 34"/>
</dbReference>
<name>A0ACC2F4T7_DALPE</name>
<evidence type="ECO:0000313" key="1">
    <source>
        <dbReference type="EMBL" id="KAJ7986398.1"/>
    </source>
</evidence>
<gene>
    <name evidence="1" type="ORF">DPEC_G00339490</name>
</gene>
<comment type="caution">
    <text evidence="1">The sequence shown here is derived from an EMBL/GenBank/DDBJ whole genome shotgun (WGS) entry which is preliminary data.</text>
</comment>
<protein>
    <submittedName>
        <fullName evidence="1">Uncharacterized protein</fullName>
    </submittedName>
</protein>
<sequence length="163" mass="18596">MFFQENVSSGRTSKRVKTFHHSAEQPDNREMARQGRRGARLQKTRQAGGIIMIGGTGNVGERRFQREEQRPFFSLQTPAKPRVRHFKEITSTSAGQSRWRVPTGTLTQLLSDACVCTKWGRRWCDAEQRDGETQEVQRRECCLLDLYVPRASLGTGLTDRVAL</sequence>
<accession>A0ACC2F4T7</accession>